<evidence type="ECO:0000313" key="3">
    <source>
        <dbReference type="EMBL" id="SIB09474.1"/>
    </source>
</evidence>
<name>A0AB38D0F1_9MYCO</name>
<comment type="caution">
    <text evidence="3">The sequence shown here is derived from an EMBL/GenBank/DDBJ whole genome shotgun (WGS) entry which is preliminary data.</text>
</comment>
<dbReference type="EMBL" id="FSHM01000004">
    <property type="protein sequence ID" value="SIB09474.1"/>
    <property type="molecule type" value="Genomic_DNA"/>
</dbReference>
<feature type="compositionally biased region" description="Pro residues" evidence="1">
    <location>
        <begin position="235"/>
        <end position="247"/>
    </location>
</feature>
<reference evidence="3 4" key="1">
    <citation type="submission" date="2016-11" db="EMBL/GenBank/DDBJ databases">
        <authorList>
            <consortium name="Pathogen Informatics"/>
        </authorList>
    </citation>
    <scope>NUCLEOTIDE SEQUENCE [LARGE SCALE GENOMIC DNA]</scope>
    <source>
        <strain evidence="3 4">104</strain>
    </source>
</reference>
<dbReference type="GO" id="GO:0050135">
    <property type="term" value="F:NADP+ nucleosidase activity"/>
    <property type="evidence" value="ECO:0007669"/>
    <property type="project" value="InterPro"/>
</dbReference>
<dbReference type="InterPro" id="IPR025331">
    <property type="entry name" value="TNT"/>
</dbReference>
<feature type="domain" description="TNT" evidence="2">
    <location>
        <begin position="503"/>
        <end position="601"/>
    </location>
</feature>
<feature type="region of interest" description="Disordered" evidence="1">
    <location>
        <begin position="327"/>
        <end position="346"/>
    </location>
</feature>
<protein>
    <recommendedName>
        <fullName evidence="2">TNT domain-containing protein</fullName>
    </recommendedName>
</protein>
<feature type="compositionally biased region" description="Gly residues" evidence="1">
    <location>
        <begin position="253"/>
        <end position="262"/>
    </location>
</feature>
<sequence>MVTPLDEFMSKKANDYMAVVDTWRPQTRQFKETYDEYKRWVGAPNGTEWTGRTSNAAYDTASTDCHGSDNTDDAAEDGGKLVAATIQYEVVEPLVNGQRLIESVLAHKDQGVSIDQNYNMAYHPAEGESDESIASNREHVADIERQVKGYVAQWDKGCQTLKAQADAIAQKITGCINPKTALVDGRKILRDAVAPTAGDPNATTVNYKEMYPKATDPATTQAAAATATDPHAPVLGPPSPGNKPPVDPSRLGGLTGNLGGVMGINEPKSPLDKPPPPPDARTMPAPKLDPNTPQGKAAIDKFRSTLSTQYPPDQVEAKLSEAIKGAQQDRPMVATPEPGPPPERARESFSEAFHNSWDRGVKGVQDMVGANGLGEFKDAWGDAGTGLKNSFGELAHPTEISPERIDNAHRLIDNPKAFLGEQSAIAAQAVPGLILGGEGAAVRAGLPAELITEGGAPRALLQDWNATGGIPWKDFETQYGTPETRVYPGNDGFPPGYTPQPAQLPPGTIIDRFGHEGGRYLAPDGASFTDRALAPEAVGGAYNRYMVTGHPLPPGWQIVEGPVQPFYGQTPSPGATQYMIVGPDGVKPSVEELIREGILTREGPPLGR</sequence>
<feature type="region of interest" description="Disordered" evidence="1">
    <location>
        <begin position="215"/>
        <end position="294"/>
    </location>
</feature>
<dbReference type="AlphaFoldDB" id="A0AB38D0F1"/>
<evidence type="ECO:0000313" key="4">
    <source>
        <dbReference type="Proteomes" id="UP000185210"/>
    </source>
</evidence>
<organism evidence="3 4">
    <name type="scientific">Mycobacteroides abscessus subsp. abscessus</name>
    <dbReference type="NCBI Taxonomy" id="1185650"/>
    <lineage>
        <taxon>Bacteria</taxon>
        <taxon>Bacillati</taxon>
        <taxon>Actinomycetota</taxon>
        <taxon>Actinomycetes</taxon>
        <taxon>Mycobacteriales</taxon>
        <taxon>Mycobacteriaceae</taxon>
        <taxon>Mycobacteroides</taxon>
        <taxon>Mycobacteroides abscessus</taxon>
    </lineage>
</organism>
<gene>
    <name evidence="3" type="ORF">SAMEA2070301_02833</name>
</gene>
<evidence type="ECO:0000256" key="1">
    <source>
        <dbReference type="SAM" id="MobiDB-lite"/>
    </source>
</evidence>
<accession>A0AB38D0F1</accession>
<dbReference type="Proteomes" id="UP000185210">
    <property type="component" value="Unassembled WGS sequence"/>
</dbReference>
<dbReference type="Pfam" id="PF14021">
    <property type="entry name" value="TNT"/>
    <property type="match status" value="1"/>
</dbReference>
<evidence type="ECO:0000259" key="2">
    <source>
        <dbReference type="Pfam" id="PF14021"/>
    </source>
</evidence>
<proteinExistence type="predicted"/>
<feature type="compositionally biased region" description="Low complexity" evidence="1">
    <location>
        <begin position="215"/>
        <end position="233"/>
    </location>
</feature>